<evidence type="ECO:0000256" key="1">
    <source>
        <dbReference type="SAM" id="MobiDB-lite"/>
    </source>
</evidence>
<name>A0A9Q1FEZ9_SYNKA</name>
<protein>
    <submittedName>
        <fullName evidence="2">Uncharacterized protein</fullName>
    </submittedName>
</protein>
<feature type="compositionally biased region" description="Basic residues" evidence="1">
    <location>
        <begin position="100"/>
        <end position="114"/>
    </location>
</feature>
<dbReference type="AlphaFoldDB" id="A0A9Q1FEZ9"/>
<dbReference type="Proteomes" id="UP001152622">
    <property type="component" value="Chromosome 6"/>
</dbReference>
<dbReference type="EMBL" id="JAINUF010000006">
    <property type="protein sequence ID" value="KAJ8357093.1"/>
    <property type="molecule type" value="Genomic_DNA"/>
</dbReference>
<comment type="caution">
    <text evidence="2">The sequence shown here is derived from an EMBL/GenBank/DDBJ whole genome shotgun (WGS) entry which is preliminary data.</text>
</comment>
<feature type="region of interest" description="Disordered" evidence="1">
    <location>
        <begin position="97"/>
        <end position="126"/>
    </location>
</feature>
<sequence>MEAFPGALRQAAASGWGPALAIKACPGPVHGGRGDVWACKSQTARGRATRRLLLVSAQGRVGQVESRDTLESVCWTVSLWKNNPAWGRAGAVVCGPTPRGSRRSRGVGVVHRRAAPTSRDVINGPT</sequence>
<gene>
    <name evidence="2" type="ORF">SKAU_G00198870</name>
</gene>
<evidence type="ECO:0000313" key="3">
    <source>
        <dbReference type="Proteomes" id="UP001152622"/>
    </source>
</evidence>
<accession>A0A9Q1FEZ9</accession>
<proteinExistence type="predicted"/>
<keyword evidence="3" id="KW-1185">Reference proteome</keyword>
<reference evidence="2" key="1">
    <citation type="journal article" date="2023" name="Science">
        <title>Genome structures resolve the early diversification of teleost fishes.</title>
        <authorList>
            <person name="Parey E."/>
            <person name="Louis A."/>
            <person name="Montfort J."/>
            <person name="Bouchez O."/>
            <person name="Roques C."/>
            <person name="Iampietro C."/>
            <person name="Lluch J."/>
            <person name="Castinel A."/>
            <person name="Donnadieu C."/>
            <person name="Desvignes T."/>
            <person name="Floi Bucao C."/>
            <person name="Jouanno E."/>
            <person name="Wen M."/>
            <person name="Mejri S."/>
            <person name="Dirks R."/>
            <person name="Jansen H."/>
            <person name="Henkel C."/>
            <person name="Chen W.J."/>
            <person name="Zahm M."/>
            <person name="Cabau C."/>
            <person name="Klopp C."/>
            <person name="Thompson A.W."/>
            <person name="Robinson-Rechavi M."/>
            <person name="Braasch I."/>
            <person name="Lecointre G."/>
            <person name="Bobe J."/>
            <person name="Postlethwait J.H."/>
            <person name="Berthelot C."/>
            <person name="Roest Crollius H."/>
            <person name="Guiguen Y."/>
        </authorList>
    </citation>
    <scope>NUCLEOTIDE SEQUENCE</scope>
    <source>
        <strain evidence="2">WJC10195</strain>
    </source>
</reference>
<evidence type="ECO:0000313" key="2">
    <source>
        <dbReference type="EMBL" id="KAJ8357093.1"/>
    </source>
</evidence>
<organism evidence="2 3">
    <name type="scientific">Synaphobranchus kaupii</name>
    <name type="common">Kaup's arrowtooth eel</name>
    <dbReference type="NCBI Taxonomy" id="118154"/>
    <lineage>
        <taxon>Eukaryota</taxon>
        <taxon>Metazoa</taxon>
        <taxon>Chordata</taxon>
        <taxon>Craniata</taxon>
        <taxon>Vertebrata</taxon>
        <taxon>Euteleostomi</taxon>
        <taxon>Actinopterygii</taxon>
        <taxon>Neopterygii</taxon>
        <taxon>Teleostei</taxon>
        <taxon>Anguilliformes</taxon>
        <taxon>Synaphobranchidae</taxon>
        <taxon>Synaphobranchus</taxon>
    </lineage>
</organism>